<evidence type="ECO:0000313" key="1">
    <source>
        <dbReference type="EMBL" id="QQO90793.1"/>
    </source>
</evidence>
<organism evidence="1 2">
    <name type="scientific">Pseudomonas phage Bertil</name>
    <dbReference type="NCBI Taxonomy" id="2801385"/>
    <lineage>
        <taxon>Viruses</taxon>
        <taxon>Duplodnaviria</taxon>
        <taxon>Heunggongvirae</taxon>
        <taxon>Uroviricota</taxon>
        <taxon>Caudoviricetes</taxon>
        <taxon>Autographivirales</taxon>
        <taxon>Autoscriptoviridae</taxon>
        <taxon>Bertilvirus</taxon>
        <taxon>Bertilvirus bertil</taxon>
    </lineage>
</organism>
<name>A0A7T8EQE0_9CAUD</name>
<sequence length="75" mass="8752">MRTWNYKGTQFGYKTHIQRGGDGDLVIFQTRDGGLPCLPENCVAVRFNEKELLKLLKDKKRFPRIKTKKAKRGKK</sequence>
<reference evidence="1 2" key="1">
    <citation type="submission" date="2020-11" db="EMBL/GenBank/DDBJ databases">
        <authorList>
            <person name="Joergensen J.B."/>
            <person name="Djurhuus A.M."/>
            <person name="Carstens A.B."/>
            <person name="Kot W."/>
            <person name="Neve H."/>
            <person name="Morris C.E."/>
            <person name="Hansen L.H."/>
        </authorList>
    </citation>
    <scope>NUCLEOTIDE SEQUENCE [LARGE SCALE GENOMIC DNA]</scope>
</reference>
<keyword evidence="2" id="KW-1185">Reference proteome</keyword>
<evidence type="ECO:0000313" key="2">
    <source>
        <dbReference type="Proteomes" id="UP000595692"/>
    </source>
</evidence>
<dbReference type="Proteomes" id="UP000595692">
    <property type="component" value="Segment"/>
</dbReference>
<proteinExistence type="predicted"/>
<protein>
    <submittedName>
        <fullName evidence="1">Uncharacterized protein</fullName>
    </submittedName>
</protein>
<accession>A0A7T8EQE0</accession>
<dbReference type="EMBL" id="MW286266">
    <property type="protein sequence ID" value="QQO90793.1"/>
    <property type="molecule type" value="Genomic_DNA"/>
</dbReference>